<dbReference type="NCBIfam" id="TIGR03435">
    <property type="entry name" value="Soli_TIGR03435"/>
    <property type="match status" value="1"/>
</dbReference>
<evidence type="ECO:0000313" key="2">
    <source>
        <dbReference type="Proteomes" id="UP000182427"/>
    </source>
</evidence>
<sequence>MTRHSFQWILVLLSLNAPVHGLMAQQVHPAVESPLRFDAVTVKPNKTGSSSMALMFHSGDMLKLENVTLEVVLFYAFDQQEYLIDGVPDWGKKLHFDVQGKILDATPRALDALTIEQRRAMVIRVLQERFGLKTHWVTRTAPEYALVVAKGGSKLTPTTYTRPSSGRNLYDWSAESVTTDDLAKGLSGTLRRPVENRTGLTGQYDFHLKWSADKPEMPSASAAEDAPSIFTAVKETLGLELKPINGPVQVLVVDALELPGEN</sequence>
<dbReference type="Pfam" id="PF12543">
    <property type="entry name" value="DUF3738"/>
    <property type="match status" value="1"/>
</dbReference>
<gene>
    <name evidence="1" type="ORF">SAMN05444167_2673</name>
</gene>
<organism evidence="1 2">
    <name type="scientific">Terriglobus roseus</name>
    <dbReference type="NCBI Taxonomy" id="392734"/>
    <lineage>
        <taxon>Bacteria</taxon>
        <taxon>Pseudomonadati</taxon>
        <taxon>Acidobacteriota</taxon>
        <taxon>Terriglobia</taxon>
        <taxon>Terriglobales</taxon>
        <taxon>Acidobacteriaceae</taxon>
        <taxon>Terriglobus</taxon>
    </lineage>
</organism>
<accession>A0A1G7M0T3</accession>
<dbReference type="AlphaFoldDB" id="A0A1G7M0T3"/>
<proteinExistence type="predicted"/>
<dbReference type="Proteomes" id="UP000182427">
    <property type="component" value="Chromosome I"/>
</dbReference>
<evidence type="ECO:0000313" key="1">
    <source>
        <dbReference type="EMBL" id="SDF55415.1"/>
    </source>
</evidence>
<dbReference type="InterPro" id="IPR017801">
    <property type="entry name" value="DUF3738"/>
</dbReference>
<name>A0A1G7M0T3_9BACT</name>
<dbReference type="EMBL" id="LT629690">
    <property type="protein sequence ID" value="SDF55415.1"/>
    <property type="molecule type" value="Genomic_DNA"/>
</dbReference>
<keyword evidence="2" id="KW-1185">Reference proteome</keyword>
<protein>
    <submittedName>
        <fullName evidence="1">Soil-associated protein, TIGR03435 family</fullName>
    </submittedName>
</protein>
<dbReference type="OrthoDB" id="108420at2"/>
<reference evidence="1 2" key="1">
    <citation type="submission" date="2016-10" db="EMBL/GenBank/DDBJ databases">
        <authorList>
            <person name="de Groot N.N."/>
        </authorList>
    </citation>
    <scope>NUCLEOTIDE SEQUENCE [LARGE SCALE GENOMIC DNA]</scope>
    <source>
        <strain evidence="1 2">GAS232</strain>
    </source>
</reference>